<sequence length="113" mass="13055">MNDKILKKYRNLLPARVTVVTRKTKMGFIAEVKEFAYCFTQGRSFGELVEMLNDAIFTYLDIPEKYRGRLGIYLPEKAVSEFNRARTQEAFLELVKKPNISKSIFSRVSLVPA</sequence>
<reference evidence="1 2" key="1">
    <citation type="journal article" date="2016" name="Nat. Commun.">
        <title>Thousands of microbial genomes shed light on interconnected biogeochemical processes in an aquifer system.</title>
        <authorList>
            <person name="Anantharaman K."/>
            <person name="Brown C.T."/>
            <person name="Hug L.A."/>
            <person name="Sharon I."/>
            <person name="Castelle C.J."/>
            <person name="Probst A.J."/>
            <person name="Thomas B.C."/>
            <person name="Singh A."/>
            <person name="Wilkins M.J."/>
            <person name="Karaoz U."/>
            <person name="Brodie E.L."/>
            <person name="Williams K.H."/>
            <person name="Hubbard S.S."/>
            <person name="Banfield J.F."/>
        </authorList>
    </citation>
    <scope>NUCLEOTIDE SEQUENCE [LARGE SCALE GENOMIC DNA]</scope>
</reference>
<dbReference type="STRING" id="1802308.A3D50_01835"/>
<evidence type="ECO:0000313" key="2">
    <source>
        <dbReference type="Proteomes" id="UP000178413"/>
    </source>
</evidence>
<dbReference type="Proteomes" id="UP000178413">
    <property type="component" value="Unassembled WGS sequence"/>
</dbReference>
<gene>
    <name evidence="1" type="ORF">A3D50_01835</name>
</gene>
<dbReference type="InterPro" id="IPR035069">
    <property type="entry name" value="TTHA1013/TTHA0281-like"/>
</dbReference>
<name>A0A1G2MLD8_9BACT</name>
<dbReference type="EMBL" id="MHRM01000002">
    <property type="protein sequence ID" value="OHA24564.1"/>
    <property type="molecule type" value="Genomic_DNA"/>
</dbReference>
<dbReference type="AlphaFoldDB" id="A0A1G2MLD8"/>
<evidence type="ECO:0008006" key="3">
    <source>
        <dbReference type="Google" id="ProtNLM"/>
    </source>
</evidence>
<proteinExistence type="predicted"/>
<dbReference type="Gene3D" id="3.30.160.250">
    <property type="match status" value="1"/>
</dbReference>
<protein>
    <recommendedName>
        <fullName evidence="3">HicB-like antitoxin of toxin-antitoxin system domain-containing protein</fullName>
    </recommendedName>
</protein>
<organism evidence="1 2">
    <name type="scientific">Candidatus Taylorbacteria bacterium RIFCSPHIGHO2_02_FULL_44_12</name>
    <dbReference type="NCBI Taxonomy" id="1802308"/>
    <lineage>
        <taxon>Bacteria</taxon>
        <taxon>Candidatus Tayloriibacteriota</taxon>
    </lineage>
</organism>
<comment type="caution">
    <text evidence="1">The sequence shown here is derived from an EMBL/GenBank/DDBJ whole genome shotgun (WGS) entry which is preliminary data.</text>
</comment>
<accession>A0A1G2MLD8</accession>
<evidence type="ECO:0000313" key="1">
    <source>
        <dbReference type="EMBL" id="OHA24564.1"/>
    </source>
</evidence>
<dbReference type="SUPFAM" id="SSF143100">
    <property type="entry name" value="TTHA1013/TTHA0281-like"/>
    <property type="match status" value="1"/>
</dbReference>